<organism evidence="1 2">
    <name type="scientific">Danio rerio</name>
    <name type="common">Zebrafish</name>
    <name type="synonym">Brachydanio rerio</name>
    <dbReference type="NCBI Taxonomy" id="7955"/>
    <lineage>
        <taxon>Eukaryota</taxon>
        <taxon>Metazoa</taxon>
        <taxon>Chordata</taxon>
        <taxon>Craniata</taxon>
        <taxon>Vertebrata</taxon>
        <taxon>Euteleostomi</taxon>
        <taxon>Actinopterygii</taxon>
        <taxon>Neopterygii</taxon>
        <taxon>Teleostei</taxon>
        <taxon>Ostariophysi</taxon>
        <taxon>Cypriniformes</taxon>
        <taxon>Danionidae</taxon>
        <taxon>Danioninae</taxon>
        <taxon>Danio</taxon>
    </lineage>
</organism>
<name>A0AC58HBB3_DANRE</name>
<proteinExistence type="predicted"/>
<protein>
    <submittedName>
        <fullName evidence="2">FXYD domain containing ion transport regulator 5 isoform X1</fullName>
    </submittedName>
</protein>
<sequence>MNTKIMLRRASLFLLLVFRTYAAENMTETETSPPPPPESSTFNTDPPMKKNLDNQTGVTMSPELQQFNLSKPTVVRSISTDAPMTIPVTSSKTSTTQRTTTTSKNVTWDKRWDEPFHYDYSSLRRVGLVIAAILFVMGILVLGCGKVKRMPRCRIGKESSYEVTRS</sequence>
<evidence type="ECO:0000313" key="1">
    <source>
        <dbReference type="Proteomes" id="UP000000437"/>
    </source>
</evidence>
<dbReference type="RefSeq" id="XP_073779277.1">
    <property type="nucleotide sequence ID" value="XM_073923176.1"/>
</dbReference>
<accession>A0AC58HBB3</accession>
<gene>
    <name evidence="2" type="primary">fxyd5</name>
    <name evidence="2" type="synonym">si:dkey-262k9.4</name>
</gene>
<reference evidence="2" key="1">
    <citation type="submission" date="2025-08" db="UniProtKB">
        <authorList>
            <consortium name="RefSeq"/>
        </authorList>
    </citation>
    <scope>IDENTIFICATION</scope>
    <source>
        <strain evidence="2">Tuebingen</strain>
        <tissue evidence="2">Fibroblasts and whole tissue</tissue>
    </source>
</reference>
<evidence type="ECO:0000313" key="2">
    <source>
        <dbReference type="RefSeq" id="XP_073779277.1"/>
    </source>
</evidence>
<dbReference type="Proteomes" id="UP000000437">
    <property type="component" value="Chromosome 15"/>
</dbReference>
<keyword evidence="1" id="KW-1185">Reference proteome</keyword>